<dbReference type="Gene3D" id="3.80.10.10">
    <property type="entry name" value="Ribonuclease Inhibitor"/>
    <property type="match status" value="1"/>
</dbReference>
<evidence type="ECO:0000313" key="2">
    <source>
        <dbReference type="Proteomes" id="UP000696485"/>
    </source>
</evidence>
<comment type="caution">
    <text evidence="1">The sequence shown here is derived from an EMBL/GenBank/DDBJ whole genome shotgun (WGS) entry which is preliminary data.</text>
</comment>
<dbReference type="InterPro" id="IPR032675">
    <property type="entry name" value="LRR_dom_sf"/>
</dbReference>
<dbReference type="EMBL" id="JAAAUY010001634">
    <property type="protein sequence ID" value="KAF9321297.1"/>
    <property type="molecule type" value="Genomic_DNA"/>
</dbReference>
<organism evidence="1 2">
    <name type="scientific">Podila minutissima</name>
    <dbReference type="NCBI Taxonomy" id="64525"/>
    <lineage>
        <taxon>Eukaryota</taxon>
        <taxon>Fungi</taxon>
        <taxon>Fungi incertae sedis</taxon>
        <taxon>Mucoromycota</taxon>
        <taxon>Mortierellomycotina</taxon>
        <taxon>Mortierellomycetes</taxon>
        <taxon>Mortierellales</taxon>
        <taxon>Mortierellaceae</taxon>
        <taxon>Podila</taxon>
    </lineage>
</organism>
<sequence length="208" mass="23600">MQQLAALIRSGQGLQQLQDLTMNSVRFQNDDFAQLLRSIEERSIALKMLNLDRSGFDAGSWKVLSEFPALFQTLRKLSLWDCKHLPGSAVQDMLCSIPSLESLTAYRLSDEDIVDDGRSWTCLQLKKLKIRFEVTTPWSSSYSGNAVICAQLSRLTELEELLISCLDNGDEPNMRCFVEVDPFYLSLHEGLDQLKALKRLQKLNLPIS</sequence>
<reference evidence="1" key="1">
    <citation type="journal article" date="2020" name="Fungal Divers.">
        <title>Resolving the Mortierellaceae phylogeny through synthesis of multi-gene phylogenetics and phylogenomics.</title>
        <authorList>
            <person name="Vandepol N."/>
            <person name="Liber J."/>
            <person name="Desiro A."/>
            <person name="Na H."/>
            <person name="Kennedy M."/>
            <person name="Barry K."/>
            <person name="Grigoriev I.V."/>
            <person name="Miller A.N."/>
            <person name="O'Donnell K."/>
            <person name="Stajich J.E."/>
            <person name="Bonito G."/>
        </authorList>
    </citation>
    <scope>NUCLEOTIDE SEQUENCE</scope>
    <source>
        <strain evidence="1">NVP1</strain>
    </source>
</reference>
<evidence type="ECO:0000313" key="1">
    <source>
        <dbReference type="EMBL" id="KAF9321297.1"/>
    </source>
</evidence>
<dbReference type="Proteomes" id="UP000696485">
    <property type="component" value="Unassembled WGS sequence"/>
</dbReference>
<dbReference type="SUPFAM" id="SSF52047">
    <property type="entry name" value="RNI-like"/>
    <property type="match status" value="1"/>
</dbReference>
<feature type="non-terminal residue" evidence="1">
    <location>
        <position position="208"/>
    </location>
</feature>
<keyword evidence="2" id="KW-1185">Reference proteome</keyword>
<accession>A0A9P5SBY3</accession>
<name>A0A9P5SBY3_9FUNG</name>
<dbReference type="AlphaFoldDB" id="A0A9P5SBY3"/>
<proteinExistence type="predicted"/>
<gene>
    <name evidence="1" type="ORF">BG006_002637</name>
</gene>
<protein>
    <submittedName>
        <fullName evidence="1">Uncharacterized protein</fullName>
    </submittedName>
</protein>